<keyword evidence="2" id="KW-0378">Hydrolase</keyword>
<keyword evidence="2" id="KW-0547">Nucleotide-binding</keyword>
<dbReference type="GO" id="GO:0005524">
    <property type="term" value="F:ATP binding"/>
    <property type="evidence" value="ECO:0007669"/>
    <property type="project" value="InterPro"/>
</dbReference>
<accession>A0A0E3Y6C3</accession>
<proteinExistence type="predicted"/>
<protein>
    <submittedName>
        <fullName evidence="2">Replicative DNA helicase</fullName>
    </submittedName>
</protein>
<name>A0A0E3Y6C3_9CAUD</name>
<dbReference type="EMBL" id="KR131711">
    <property type="protein sequence ID" value="AKC57598.1"/>
    <property type="molecule type" value="Genomic_DNA"/>
</dbReference>
<dbReference type="InterPro" id="IPR007694">
    <property type="entry name" value="DNA_helicase_DnaB-like_C"/>
</dbReference>
<reference evidence="2" key="1">
    <citation type="submission" date="2015-04" db="EMBL/GenBank/DDBJ databases">
        <title>The Genome Sequence of Fusobacterium phage Funu2.</title>
        <authorList>
            <consortium name="The Broad Institute Genomics Platform"/>
            <person name="Earl A."/>
            <person name="Allen-Vercoe E."/>
            <person name="Daigneault M."/>
            <person name="Young S."/>
            <person name="Zeng Q."/>
            <person name="Gargeya S."/>
            <person name="Fitzgerald M."/>
            <person name="Abouelleil A."/>
            <person name="Alvarado L."/>
            <person name="Chapman S."/>
            <person name="Gainer-Dewar J."/>
            <person name="Goldberg J."/>
            <person name="Griggs A."/>
            <person name="Gujja S."/>
            <person name="Hansen M."/>
            <person name="Howarth C."/>
            <person name="Imamovic A."/>
            <person name="Ireland A."/>
            <person name="Larimer J."/>
            <person name="McCowan C."/>
            <person name="Murphy C."/>
            <person name="Pearson M."/>
            <person name="Poon T."/>
            <person name="Priest M."/>
            <person name="Roberts A."/>
            <person name="Saif S."/>
            <person name="Shea T."/>
            <person name="Sykes S."/>
            <person name="Wortman J."/>
            <person name="Nusbaum C."/>
            <person name="Birren B."/>
        </authorList>
    </citation>
    <scope>NUCLEOTIDE SEQUENCE</scope>
</reference>
<evidence type="ECO:0000259" key="1">
    <source>
        <dbReference type="PROSITE" id="PS51199"/>
    </source>
</evidence>
<dbReference type="InterPro" id="IPR027417">
    <property type="entry name" value="P-loop_NTPase"/>
</dbReference>
<dbReference type="Pfam" id="PF03796">
    <property type="entry name" value="DnaB_C"/>
    <property type="match status" value="1"/>
</dbReference>
<sequence>MKIDTICYEEKALISMLYLASDIKYKNKIKNIPIKYFSSLVQSFIKKYKTYEMKDLSVDSLLEEKEYKSFLAEAFELPVVVLEENIDKYTKVLENRYYKDCIIELANTPNELIKEKINELHSEVVKENDKSVKVADIKNLESLFYESLEENETVKTGKFRLDKYLKFTKRDLHIIGARPGVGKSAFVLYIALMMAQFSRGLFFSLEMPLKQIVQRIISNQTRIELEKLENKEKFKELTADEKEVVNVLFKKLLRKSNLILYDGNFKIDELEEYIKNEKEINGLDYIVVDYLQLVKSNVNSKRYEQITDVSIRLKQIAKDYDIAVIALSQLSREIEKRADKDIYLADFRESGQIEQDASTILGLTTEPTTTEYKELMKVQILKNRQGQLGVMKYEYYKKNQTFFEV</sequence>
<dbReference type="Gene3D" id="3.40.50.300">
    <property type="entry name" value="P-loop containing nucleotide triphosphate hydrolases"/>
    <property type="match status" value="1"/>
</dbReference>
<dbReference type="SMR" id="A0A0E3Y6C3"/>
<dbReference type="PANTHER" id="PTHR30153:SF2">
    <property type="entry name" value="REPLICATIVE DNA HELICASE"/>
    <property type="match status" value="1"/>
</dbReference>
<dbReference type="GO" id="GO:0006260">
    <property type="term" value="P:DNA replication"/>
    <property type="evidence" value="ECO:0007669"/>
    <property type="project" value="InterPro"/>
</dbReference>
<keyword evidence="2" id="KW-0347">Helicase</keyword>
<keyword evidence="2" id="KW-0067">ATP-binding</keyword>
<organism evidence="2">
    <name type="scientific">Fusobacterium phage Funu2</name>
    <dbReference type="NCBI Taxonomy" id="1640978"/>
    <lineage>
        <taxon>Viruses</taxon>
        <taxon>Duplodnaviria</taxon>
        <taxon>Heunggongvirae</taxon>
        <taxon>Uroviricota</taxon>
        <taxon>Caudoviricetes</taxon>
    </lineage>
</organism>
<dbReference type="PANTHER" id="PTHR30153">
    <property type="entry name" value="REPLICATIVE DNA HELICASE DNAB"/>
    <property type="match status" value="1"/>
</dbReference>
<gene>
    <name evidence="2" type="ORF">HMPREF1994_00039</name>
</gene>
<evidence type="ECO:0000313" key="2">
    <source>
        <dbReference type="EMBL" id="AKC57598.1"/>
    </source>
</evidence>
<dbReference type="PROSITE" id="PS51199">
    <property type="entry name" value="SF4_HELICASE"/>
    <property type="match status" value="1"/>
</dbReference>
<dbReference type="GO" id="GO:0003678">
    <property type="term" value="F:DNA helicase activity"/>
    <property type="evidence" value="ECO:0007669"/>
    <property type="project" value="InterPro"/>
</dbReference>
<dbReference type="SUPFAM" id="SSF52540">
    <property type="entry name" value="P-loop containing nucleoside triphosphate hydrolases"/>
    <property type="match status" value="1"/>
</dbReference>
<feature type="domain" description="SF4 helicase" evidence="1">
    <location>
        <begin position="147"/>
        <end position="405"/>
    </location>
</feature>